<dbReference type="SUPFAM" id="SSF53639">
    <property type="entry name" value="AraD/HMP-PK domain-like"/>
    <property type="match status" value="1"/>
</dbReference>
<evidence type="ECO:0000313" key="1">
    <source>
        <dbReference type="EMBL" id="RDJ00669.1"/>
    </source>
</evidence>
<gene>
    <name evidence="1" type="ORF">DVT68_04740</name>
</gene>
<dbReference type="InterPro" id="IPR036409">
    <property type="entry name" value="Aldolase_II/adducin_N_sf"/>
</dbReference>
<accession>A0A370KDG8</accession>
<keyword evidence="2" id="KW-1185">Reference proteome</keyword>
<evidence type="ECO:0000313" key="2">
    <source>
        <dbReference type="Proteomes" id="UP000254711"/>
    </source>
</evidence>
<dbReference type="OrthoDB" id="323529at2"/>
<sequence>MDLAPLLSEARQRLHDHSLLGGEGSVSLRLPGQAAMVWLPAGGGEPQSMSLQDAQGDAVLHAAVYLGRDDIGAVLLGGGAFTRLLGGFGGQLPQVFDEQARHLGRTASPLASSQGNLVAEARRCLASGGNLWICRQRALVLGTTAQRLVLNAELAEKCAKAYVLAAGTGAKVDRLPWWVCHIANGRLRKDQRRAAERFAAGELPEESTGY</sequence>
<name>A0A370KDG8_9GAMM</name>
<comment type="caution">
    <text evidence="1">The sequence shown here is derived from an EMBL/GenBank/DDBJ whole genome shotgun (WGS) entry which is preliminary data.</text>
</comment>
<proteinExistence type="predicted"/>
<organism evidence="1 2">
    <name type="scientific">Dyella solisilvae</name>
    <dbReference type="NCBI Taxonomy" id="1920168"/>
    <lineage>
        <taxon>Bacteria</taxon>
        <taxon>Pseudomonadati</taxon>
        <taxon>Pseudomonadota</taxon>
        <taxon>Gammaproteobacteria</taxon>
        <taxon>Lysobacterales</taxon>
        <taxon>Rhodanobacteraceae</taxon>
        <taxon>Dyella</taxon>
    </lineage>
</organism>
<dbReference type="EMBL" id="QQSY01000001">
    <property type="protein sequence ID" value="RDJ00669.1"/>
    <property type="molecule type" value="Genomic_DNA"/>
</dbReference>
<dbReference type="Gene3D" id="3.40.225.10">
    <property type="entry name" value="Class II aldolase/adducin N-terminal domain"/>
    <property type="match status" value="1"/>
</dbReference>
<dbReference type="AlphaFoldDB" id="A0A370KDG8"/>
<protein>
    <submittedName>
        <fullName evidence="1">Uncharacterized protein</fullName>
    </submittedName>
</protein>
<dbReference type="Proteomes" id="UP000254711">
    <property type="component" value="Unassembled WGS sequence"/>
</dbReference>
<dbReference type="RefSeq" id="WP_114824391.1">
    <property type="nucleotide sequence ID" value="NZ_QQSY01000001.1"/>
</dbReference>
<reference evidence="1 2" key="1">
    <citation type="submission" date="2018-07" db="EMBL/GenBank/DDBJ databases">
        <title>Dyella solisilvae sp. nov., isolated from the pine and broad-leaved mixed forest soil.</title>
        <authorList>
            <person name="Gao Z."/>
            <person name="Qiu L."/>
        </authorList>
    </citation>
    <scope>NUCLEOTIDE SEQUENCE [LARGE SCALE GENOMIC DNA]</scope>
    <source>
        <strain evidence="1 2">DHG54</strain>
    </source>
</reference>